<dbReference type="PANTHER" id="PTHR31651">
    <property type="match status" value="1"/>
</dbReference>
<reference evidence="5 6" key="1">
    <citation type="journal article" date="2018" name="Plant J.">
        <title>Genome sequences of Chlorella sorokiniana UTEX 1602 and Micractinium conductrix SAG 241.80: implications to maltose excretion by a green alga.</title>
        <authorList>
            <person name="Arriola M.B."/>
            <person name="Velmurugan N."/>
            <person name="Zhang Y."/>
            <person name="Plunkett M.H."/>
            <person name="Hondzo H."/>
            <person name="Barney B.M."/>
        </authorList>
    </citation>
    <scope>NUCLEOTIDE SEQUENCE [LARGE SCALE GENOMIC DNA]</scope>
    <source>
        <strain evidence="6">UTEX 1602</strain>
    </source>
</reference>
<feature type="transmembrane region" description="Helical" evidence="4">
    <location>
        <begin position="586"/>
        <end position="607"/>
    </location>
</feature>
<keyword evidence="4" id="KW-0812">Transmembrane</keyword>
<dbReference type="GO" id="GO:0080162">
    <property type="term" value="P:endoplasmic reticulum to cytosol auxin transport"/>
    <property type="evidence" value="ECO:0007669"/>
    <property type="project" value="InterPro"/>
</dbReference>
<dbReference type="OrthoDB" id="191139at2759"/>
<evidence type="ECO:0000313" key="5">
    <source>
        <dbReference type="EMBL" id="PRW21016.1"/>
    </source>
</evidence>
<feature type="transmembrane region" description="Helical" evidence="4">
    <location>
        <begin position="547"/>
        <end position="574"/>
    </location>
</feature>
<feature type="transmembrane region" description="Helical" evidence="4">
    <location>
        <begin position="125"/>
        <end position="142"/>
    </location>
</feature>
<feature type="compositionally biased region" description="Low complexity" evidence="3">
    <location>
        <begin position="361"/>
        <end position="391"/>
    </location>
</feature>
<comment type="caution">
    <text evidence="5">The sequence shown here is derived from an EMBL/GenBank/DDBJ whole genome shotgun (WGS) entry which is preliminary data.</text>
</comment>
<dbReference type="AlphaFoldDB" id="A0A2P6TEF1"/>
<evidence type="ECO:0000256" key="4">
    <source>
        <dbReference type="SAM" id="Phobius"/>
    </source>
</evidence>
<evidence type="ECO:0000256" key="3">
    <source>
        <dbReference type="SAM" id="MobiDB-lite"/>
    </source>
</evidence>
<name>A0A2P6TEF1_CHLSO</name>
<dbReference type="EMBL" id="LHPG02000020">
    <property type="protein sequence ID" value="PRW21016.1"/>
    <property type="molecule type" value="Genomic_DNA"/>
</dbReference>
<sequence length="651" mass="66283">MNGVVAGSGRLAGMGGTAAARRLPSRLPLVPLSRRARTLYSRPLRAPLATAALAGNGMGAAAKAAMAVQSAAASLQSAIDPVVLAATTNASFKLFLICAVVGWLLKTGRIPNSTATVMSKISFELLIPAMLFSKVAATLAAMPDPTLLLGIAAMALLQIGIGAVCGLLLAPLLGIGPAQLEQQQRLDGSSSSWRGRSSPEAASAIAASMAAASGAPLAARALRPKQPVPVTGPWQMVAPSAAFGNSFTLPAIFFATLLPGAMADRALGYAALFLLAWSPCLWSIGLALVDSKPGPPPQLAQQAQQAQAAGGAAGQQQQQGGAGEVVEVQPPQQQRPRLLAWRQPKVVDVIGVSVGSLGSSLDSSEESSASQQAAQQAQLAQQQAQQAQQEGEPPSWLVQLAEHPATARLCQFASQVLNPPVLAILAGTLVGFSPVGRALLASATGTGGGAAAAAAAALPPELGLLHSCAKAALEVIELLAAGTLATQTLVLAASLLQQPETPAAPALAAVSVGPASAATAASAASLGRRGWLSALRQQLLPSDSMEARALLVLALTRFLLVPLATMACLQALAAGGLLPPVLSDPVLLFVLLVEACMPSAQNLIILLQLSERTQALAPAFARLLLKLYFWAILPCTLWVTAFATNLGLALR</sequence>
<feature type="transmembrane region" description="Helical" evidence="4">
    <location>
        <begin position="44"/>
        <end position="62"/>
    </location>
</feature>
<proteinExistence type="predicted"/>
<keyword evidence="4" id="KW-0472">Membrane</keyword>
<feature type="transmembrane region" description="Helical" evidence="4">
    <location>
        <begin position="148"/>
        <end position="175"/>
    </location>
</feature>
<feature type="transmembrane region" description="Helical" evidence="4">
    <location>
        <begin position="242"/>
        <end position="260"/>
    </location>
</feature>
<feature type="region of interest" description="Disordered" evidence="3">
    <location>
        <begin position="361"/>
        <end position="393"/>
    </location>
</feature>
<evidence type="ECO:0000313" key="6">
    <source>
        <dbReference type="Proteomes" id="UP000239899"/>
    </source>
</evidence>
<feature type="region of interest" description="Disordered" evidence="3">
    <location>
        <begin position="294"/>
        <end position="324"/>
    </location>
</feature>
<evidence type="ECO:0000256" key="2">
    <source>
        <dbReference type="ARBA" id="ARBA00022448"/>
    </source>
</evidence>
<accession>A0A2P6TEF1</accession>
<keyword evidence="6" id="KW-1185">Reference proteome</keyword>
<dbReference type="Proteomes" id="UP000239899">
    <property type="component" value="Unassembled WGS sequence"/>
</dbReference>
<dbReference type="InterPro" id="IPR045033">
    <property type="entry name" value="PILS1/3/4/5/7"/>
</dbReference>
<dbReference type="STRING" id="3076.A0A2P6TEF1"/>
<dbReference type="PANTHER" id="PTHR31651:SF36">
    <property type="entry name" value="AUXIN EFFLUX CARRIER FAMILY PROTEIN"/>
    <property type="match status" value="1"/>
</dbReference>
<feature type="transmembrane region" description="Helical" evidence="4">
    <location>
        <begin position="82"/>
        <end position="105"/>
    </location>
</feature>
<keyword evidence="2" id="KW-0813">Transport</keyword>
<comment type="subcellular location">
    <subcellularLocation>
        <location evidence="1">Endomembrane system</location>
    </subcellularLocation>
</comment>
<evidence type="ECO:0000256" key="1">
    <source>
        <dbReference type="ARBA" id="ARBA00004308"/>
    </source>
</evidence>
<dbReference type="GO" id="GO:0012505">
    <property type="term" value="C:endomembrane system"/>
    <property type="evidence" value="ECO:0007669"/>
    <property type="project" value="UniProtKB-SubCell"/>
</dbReference>
<feature type="transmembrane region" description="Helical" evidence="4">
    <location>
        <begin position="267"/>
        <end position="289"/>
    </location>
</feature>
<feature type="transmembrane region" description="Helical" evidence="4">
    <location>
        <begin position="627"/>
        <end position="650"/>
    </location>
</feature>
<organism evidence="5 6">
    <name type="scientific">Chlorella sorokiniana</name>
    <name type="common">Freshwater green alga</name>
    <dbReference type="NCBI Taxonomy" id="3076"/>
    <lineage>
        <taxon>Eukaryota</taxon>
        <taxon>Viridiplantae</taxon>
        <taxon>Chlorophyta</taxon>
        <taxon>core chlorophytes</taxon>
        <taxon>Trebouxiophyceae</taxon>
        <taxon>Chlorellales</taxon>
        <taxon>Chlorellaceae</taxon>
        <taxon>Chlorella clade</taxon>
        <taxon>Chlorella</taxon>
    </lineage>
</organism>
<protein>
    <submittedName>
        <fullName evidence="5">Auxin efflux carrier family</fullName>
    </submittedName>
</protein>
<feature type="compositionally biased region" description="Low complexity" evidence="3">
    <location>
        <begin position="300"/>
        <end position="324"/>
    </location>
</feature>
<keyword evidence="4" id="KW-1133">Transmembrane helix</keyword>
<gene>
    <name evidence="5" type="ORF">C2E21_8385</name>
</gene>